<feature type="non-terminal residue" evidence="1">
    <location>
        <position position="142"/>
    </location>
</feature>
<proteinExistence type="predicted"/>
<gene>
    <name evidence="1" type="ORF">S06H3_62730</name>
</gene>
<sequence>MIYVASEELEDAFRLFTIMNDRGLKLRNSDILKAENLRALSNKIDRINYAKEWEDIESYFEDDFDVFLSHLRTILVKEKARLNLLYEFEKNIYAPRIYDKEKKSYKNIAPLLKKGKETFDFIIKHKKNYLEIFETDHYSRFL</sequence>
<dbReference type="AlphaFoldDB" id="X1Q7N1"/>
<name>X1Q7N1_9ZZZZ</name>
<protein>
    <submittedName>
        <fullName evidence="1">Uncharacterized protein</fullName>
    </submittedName>
</protein>
<organism evidence="1">
    <name type="scientific">marine sediment metagenome</name>
    <dbReference type="NCBI Taxonomy" id="412755"/>
    <lineage>
        <taxon>unclassified sequences</taxon>
        <taxon>metagenomes</taxon>
        <taxon>ecological metagenomes</taxon>
    </lineage>
</organism>
<accession>X1Q7N1</accession>
<evidence type="ECO:0000313" key="1">
    <source>
        <dbReference type="EMBL" id="GAI50781.1"/>
    </source>
</evidence>
<comment type="caution">
    <text evidence="1">The sequence shown here is derived from an EMBL/GenBank/DDBJ whole genome shotgun (WGS) entry which is preliminary data.</text>
</comment>
<dbReference type="EMBL" id="BARV01041440">
    <property type="protein sequence ID" value="GAI50781.1"/>
    <property type="molecule type" value="Genomic_DNA"/>
</dbReference>
<reference evidence="1" key="1">
    <citation type="journal article" date="2014" name="Front. Microbiol.">
        <title>High frequency of phylogenetically diverse reductive dehalogenase-homologous genes in deep subseafloor sedimentary metagenomes.</title>
        <authorList>
            <person name="Kawai M."/>
            <person name="Futagami T."/>
            <person name="Toyoda A."/>
            <person name="Takaki Y."/>
            <person name="Nishi S."/>
            <person name="Hori S."/>
            <person name="Arai W."/>
            <person name="Tsubouchi T."/>
            <person name="Morono Y."/>
            <person name="Uchiyama I."/>
            <person name="Ito T."/>
            <person name="Fujiyama A."/>
            <person name="Inagaki F."/>
            <person name="Takami H."/>
        </authorList>
    </citation>
    <scope>NUCLEOTIDE SEQUENCE</scope>
    <source>
        <strain evidence="1">Expedition CK06-06</strain>
    </source>
</reference>